<dbReference type="InterPro" id="IPR008207">
    <property type="entry name" value="Sig_transdc_His_kin_Hpt_dom"/>
</dbReference>
<dbReference type="CDD" id="cd00088">
    <property type="entry name" value="HPT"/>
    <property type="match status" value="1"/>
</dbReference>
<dbReference type="Pfam" id="PF01584">
    <property type="entry name" value="CheW"/>
    <property type="match status" value="1"/>
</dbReference>
<dbReference type="SUPFAM" id="SSF47384">
    <property type="entry name" value="Homodimeric domain of signal transducing histidine kinase"/>
    <property type="match status" value="1"/>
</dbReference>
<evidence type="ECO:0000259" key="15">
    <source>
        <dbReference type="PROSITE" id="PS50851"/>
    </source>
</evidence>
<dbReference type="InterPro" id="IPR051315">
    <property type="entry name" value="Bact_Chemotaxis_CheA"/>
</dbReference>
<dbReference type="InterPro" id="IPR037006">
    <property type="entry name" value="CheA-like_homodim_sf"/>
</dbReference>
<evidence type="ECO:0000259" key="14">
    <source>
        <dbReference type="PROSITE" id="PS50109"/>
    </source>
</evidence>
<dbReference type="SUPFAM" id="SSF47226">
    <property type="entry name" value="Histidine-containing phosphotransfer domain, HPT domain"/>
    <property type="match status" value="1"/>
</dbReference>
<keyword evidence="9" id="KW-0067">ATP-binding</keyword>
<dbReference type="Gene3D" id="2.30.30.40">
    <property type="entry name" value="SH3 Domains"/>
    <property type="match status" value="1"/>
</dbReference>
<evidence type="ECO:0000313" key="18">
    <source>
        <dbReference type="Proteomes" id="UP001610063"/>
    </source>
</evidence>
<evidence type="ECO:0000256" key="5">
    <source>
        <dbReference type="ARBA" id="ARBA00022553"/>
    </source>
</evidence>
<dbReference type="SMART" id="SM01231">
    <property type="entry name" value="H-kinase_dim"/>
    <property type="match status" value="1"/>
</dbReference>
<evidence type="ECO:0000256" key="4">
    <source>
        <dbReference type="ARBA" id="ARBA00022500"/>
    </source>
</evidence>
<dbReference type="Gene3D" id="3.30.565.10">
    <property type="entry name" value="Histidine kinase-like ATPase, C-terminal domain"/>
    <property type="match status" value="1"/>
</dbReference>
<keyword evidence="18" id="KW-1185">Reference proteome</keyword>
<dbReference type="InterPro" id="IPR036890">
    <property type="entry name" value="HATPase_C_sf"/>
</dbReference>
<dbReference type="PANTHER" id="PTHR43395:SF10">
    <property type="entry name" value="CHEMOTAXIS PROTEIN CHEA"/>
    <property type="match status" value="1"/>
</dbReference>
<dbReference type="PRINTS" id="PR00344">
    <property type="entry name" value="BCTRLSENSOR"/>
</dbReference>
<reference evidence="17 18" key="1">
    <citation type="journal article" date="2013" name="Int. J. Syst. Evol. Microbiol.">
        <title>Marinoscillum luteum sp. nov., isolated from marine sediment.</title>
        <authorList>
            <person name="Cha I.T."/>
            <person name="Park S.J."/>
            <person name="Kim S.J."/>
            <person name="Kim J.G."/>
            <person name="Jung M.Y."/>
            <person name="Shin K.S."/>
            <person name="Kwon K.K."/>
            <person name="Yang S.H."/>
            <person name="Seo Y.S."/>
            <person name="Rhee S.K."/>
        </authorList>
    </citation>
    <scope>NUCLEOTIDE SEQUENCE [LARGE SCALE GENOMIC DNA]</scope>
    <source>
        <strain evidence="17 18">KCTC 23939</strain>
    </source>
</reference>
<keyword evidence="5 12" id="KW-0597">Phosphoprotein</keyword>
<evidence type="ECO:0000256" key="11">
    <source>
        <dbReference type="ARBA" id="ARBA00035100"/>
    </source>
</evidence>
<feature type="compositionally biased region" description="Basic and acidic residues" evidence="13">
    <location>
        <begin position="134"/>
        <end position="150"/>
    </location>
</feature>
<evidence type="ECO:0000256" key="6">
    <source>
        <dbReference type="ARBA" id="ARBA00022679"/>
    </source>
</evidence>
<dbReference type="EC" id="2.7.13.3" evidence="2"/>
<keyword evidence="6 17" id="KW-0808">Transferase</keyword>
<sequence>MKSKESEYKELFLIEAKDQIEELDKLFVELEKDQSNQDAIDGIFRITHTLKGNAMGLGLDGVSELSHAMEDVMIAIRNKQITLSKKLFEILFRANDKLTQVVRALETNQKVSYLGIKTSLSIFLKNELDKGAPAAPKEEEIDHQEEETTKQEGQAQVMFSDVIQIPVKKMDDLLNEVGQLIIERDRLIAFSQDIGLATAEFERLKRISSNLQYSIMNARMIQVGFLFNKFHRVVRDAAAIEVKNVALVLKGTEIEIDRNVLKVISDSLVHLVRNAVSHGIEPEAKRVENGKPPEGSITLDARYERDRVIIVVKDDGAGIDHEVIRKKIVQKGMVADAVAKDLTKDEVLRYIFESGFSNSDKVNEISGRGVGMDVVKKAVESIGGQVRIETEVGTGTTVNLHVPSSLALKGTLLFDVGGQEYAMALSYTEAVVTIARSEIYKLSGGLMAKYQDEAISIVFLKDILEMKSLDELGQRGSLQKSFELSTDDDDFNVIIVSYMGQTTGVIVDKVLQQKEIIEKPLAKPINKTKLLSGTTILGSGNVCPVIDIAALTDLIHLKVLQSK</sequence>
<dbReference type="PROSITE" id="PS50851">
    <property type="entry name" value="CHEW"/>
    <property type="match status" value="1"/>
</dbReference>
<evidence type="ECO:0000256" key="13">
    <source>
        <dbReference type="SAM" id="MobiDB-lite"/>
    </source>
</evidence>
<proteinExistence type="predicted"/>
<dbReference type="Pfam" id="PF02895">
    <property type="entry name" value="H-kinase_dim"/>
    <property type="match status" value="1"/>
</dbReference>
<evidence type="ECO:0000259" key="16">
    <source>
        <dbReference type="PROSITE" id="PS50894"/>
    </source>
</evidence>
<dbReference type="InterPro" id="IPR005467">
    <property type="entry name" value="His_kinase_dom"/>
</dbReference>
<dbReference type="InterPro" id="IPR004358">
    <property type="entry name" value="Sig_transdc_His_kin-like_C"/>
</dbReference>
<dbReference type="PROSITE" id="PS50894">
    <property type="entry name" value="HPT"/>
    <property type="match status" value="1"/>
</dbReference>
<feature type="domain" description="Histidine kinase" evidence="14">
    <location>
        <begin position="200"/>
        <end position="406"/>
    </location>
</feature>
<dbReference type="EMBL" id="JBIPKE010000017">
    <property type="protein sequence ID" value="MFH6984280.1"/>
    <property type="molecule type" value="Genomic_DNA"/>
</dbReference>
<comment type="catalytic activity">
    <reaction evidence="1">
        <text>ATP + protein L-histidine = ADP + protein N-phospho-L-histidine.</text>
        <dbReference type="EC" id="2.7.13.3"/>
    </reaction>
</comment>
<evidence type="ECO:0000256" key="7">
    <source>
        <dbReference type="ARBA" id="ARBA00022741"/>
    </source>
</evidence>
<evidence type="ECO:0000256" key="2">
    <source>
        <dbReference type="ARBA" id="ARBA00012438"/>
    </source>
</evidence>
<dbReference type="SMART" id="SM00073">
    <property type="entry name" value="HPT"/>
    <property type="match status" value="1"/>
</dbReference>
<evidence type="ECO:0000256" key="9">
    <source>
        <dbReference type="ARBA" id="ARBA00022840"/>
    </source>
</evidence>
<dbReference type="Proteomes" id="UP001610063">
    <property type="component" value="Unassembled WGS sequence"/>
</dbReference>
<keyword evidence="4" id="KW-0145">Chemotaxis</keyword>
<comment type="function">
    <text evidence="11">Involved in the transmission of sensory signals from the chemoreceptors to the flagellar motors. CheA is autophosphorylated; it can transfer its phosphate group to either CheB or CheY.</text>
</comment>
<feature type="domain" description="CheW-like" evidence="15">
    <location>
        <begin position="408"/>
        <end position="557"/>
    </location>
</feature>
<dbReference type="InterPro" id="IPR036061">
    <property type="entry name" value="CheW-like_dom_sf"/>
</dbReference>
<dbReference type="Gene3D" id="1.10.287.560">
    <property type="entry name" value="Histidine kinase CheA-like, homodimeric domain"/>
    <property type="match status" value="1"/>
</dbReference>
<evidence type="ECO:0000256" key="1">
    <source>
        <dbReference type="ARBA" id="ARBA00000085"/>
    </source>
</evidence>
<evidence type="ECO:0000256" key="10">
    <source>
        <dbReference type="ARBA" id="ARBA00023012"/>
    </source>
</evidence>
<evidence type="ECO:0000256" key="3">
    <source>
        <dbReference type="ARBA" id="ARBA00021495"/>
    </source>
</evidence>
<dbReference type="InterPro" id="IPR036097">
    <property type="entry name" value="HisK_dim/P_sf"/>
</dbReference>
<dbReference type="Gene3D" id="1.20.120.160">
    <property type="entry name" value="HPT domain"/>
    <property type="match status" value="1"/>
</dbReference>
<dbReference type="PROSITE" id="PS50109">
    <property type="entry name" value="HIS_KIN"/>
    <property type="match status" value="1"/>
</dbReference>
<dbReference type="InterPro" id="IPR002545">
    <property type="entry name" value="CheW-lke_dom"/>
</dbReference>
<organism evidence="17 18">
    <name type="scientific">Marinoscillum luteum</name>
    <dbReference type="NCBI Taxonomy" id="861051"/>
    <lineage>
        <taxon>Bacteria</taxon>
        <taxon>Pseudomonadati</taxon>
        <taxon>Bacteroidota</taxon>
        <taxon>Cytophagia</taxon>
        <taxon>Cytophagales</taxon>
        <taxon>Reichenbachiellaceae</taxon>
        <taxon>Marinoscillum</taxon>
    </lineage>
</organism>
<keyword evidence="8" id="KW-0418">Kinase</keyword>
<dbReference type="SUPFAM" id="SSF50341">
    <property type="entry name" value="CheW-like"/>
    <property type="match status" value="1"/>
</dbReference>
<dbReference type="SMART" id="SM00260">
    <property type="entry name" value="CheW"/>
    <property type="match status" value="1"/>
</dbReference>
<dbReference type="SUPFAM" id="SSF55874">
    <property type="entry name" value="ATPase domain of HSP90 chaperone/DNA topoisomerase II/histidine kinase"/>
    <property type="match status" value="1"/>
</dbReference>
<dbReference type="Pfam" id="PF02518">
    <property type="entry name" value="HATPase_c"/>
    <property type="match status" value="1"/>
</dbReference>
<name>A0ABW7N9I5_9BACT</name>
<dbReference type="Pfam" id="PF01627">
    <property type="entry name" value="Hpt"/>
    <property type="match status" value="1"/>
</dbReference>
<dbReference type="InterPro" id="IPR004105">
    <property type="entry name" value="CheA-like_dim"/>
</dbReference>
<feature type="modified residue" description="Phosphohistidine" evidence="12">
    <location>
        <position position="48"/>
    </location>
</feature>
<feature type="region of interest" description="Disordered" evidence="13">
    <location>
        <begin position="134"/>
        <end position="153"/>
    </location>
</feature>
<dbReference type="InterPro" id="IPR036641">
    <property type="entry name" value="HPT_dom_sf"/>
</dbReference>
<dbReference type="InterPro" id="IPR003594">
    <property type="entry name" value="HATPase_dom"/>
</dbReference>
<dbReference type="SMART" id="SM00387">
    <property type="entry name" value="HATPase_c"/>
    <property type="match status" value="1"/>
</dbReference>
<comment type="caution">
    <text evidence="17">The sequence shown here is derived from an EMBL/GenBank/DDBJ whole genome shotgun (WGS) entry which is preliminary data.</text>
</comment>
<evidence type="ECO:0000256" key="8">
    <source>
        <dbReference type="ARBA" id="ARBA00022777"/>
    </source>
</evidence>
<dbReference type="RefSeq" id="WP_395417661.1">
    <property type="nucleotide sequence ID" value="NZ_JBIPKE010000017.1"/>
</dbReference>
<accession>A0ABW7N9I5</accession>
<gene>
    <name evidence="17" type="ORF">ACHKAR_12575</name>
</gene>
<protein>
    <recommendedName>
        <fullName evidence="3">Chemotaxis protein CheA</fullName>
        <ecNumber evidence="2">2.7.13.3</ecNumber>
    </recommendedName>
</protein>
<keyword evidence="7" id="KW-0547">Nucleotide-binding</keyword>
<evidence type="ECO:0000256" key="12">
    <source>
        <dbReference type="PROSITE-ProRule" id="PRU00110"/>
    </source>
</evidence>
<dbReference type="GO" id="GO:0004673">
    <property type="term" value="F:protein histidine kinase activity"/>
    <property type="evidence" value="ECO:0007669"/>
    <property type="project" value="UniProtKB-EC"/>
</dbReference>
<evidence type="ECO:0000313" key="17">
    <source>
        <dbReference type="EMBL" id="MFH6984280.1"/>
    </source>
</evidence>
<feature type="domain" description="HPt" evidence="16">
    <location>
        <begin position="1"/>
        <end position="105"/>
    </location>
</feature>
<keyword evidence="10" id="KW-0902">Two-component regulatory system</keyword>
<dbReference type="PANTHER" id="PTHR43395">
    <property type="entry name" value="SENSOR HISTIDINE KINASE CHEA"/>
    <property type="match status" value="1"/>
</dbReference>